<dbReference type="EC" id="5.1.99.6" evidence="3 10"/>
<feature type="binding site" evidence="10">
    <location>
        <begin position="132"/>
        <end position="138"/>
    </location>
    <ligand>
        <name>(6S)-NADPHX</name>
        <dbReference type="ChEBI" id="CHEBI:64076"/>
    </ligand>
</feature>
<dbReference type="SUPFAM" id="SSF64153">
    <property type="entry name" value="YjeF N-terminal domain-like"/>
    <property type="match status" value="1"/>
</dbReference>
<comment type="caution">
    <text evidence="12">The sequence shown here is derived from an EMBL/GenBank/DDBJ whole genome shotgun (WGS) entry which is preliminary data.</text>
</comment>
<feature type="binding site" evidence="10">
    <location>
        <position position="128"/>
    </location>
    <ligand>
        <name>K(+)</name>
        <dbReference type="ChEBI" id="CHEBI:29103"/>
    </ligand>
</feature>
<reference evidence="12" key="1">
    <citation type="submission" date="2020-08" db="EMBL/GenBank/DDBJ databases">
        <title>Genome public.</title>
        <authorList>
            <person name="Liu C."/>
            <person name="Sun Q."/>
        </authorList>
    </citation>
    <scope>NUCLEOTIDE SEQUENCE</scope>
    <source>
        <strain evidence="12">BX12</strain>
    </source>
</reference>
<comment type="caution">
    <text evidence="10">Lacks conserved residue(s) required for the propagation of feature annotation.</text>
</comment>
<dbReference type="EMBL" id="JACRYT010000009">
    <property type="protein sequence ID" value="MBC6680082.1"/>
    <property type="molecule type" value="Genomic_DNA"/>
</dbReference>
<feature type="domain" description="YjeF N-terminal" evidence="11">
    <location>
        <begin position="10"/>
        <end position="223"/>
    </location>
</feature>
<protein>
    <recommendedName>
        <fullName evidence="3 10">NAD(P)H-hydrate epimerase</fullName>
        <ecNumber evidence="3 10">5.1.99.6</ecNumber>
    </recommendedName>
    <alternativeName>
        <fullName evidence="10">NAD(P)HX epimerase</fullName>
    </alternativeName>
</protein>
<comment type="catalytic activity">
    <reaction evidence="1 10">
        <text>(6R)-NADHX = (6S)-NADHX</text>
        <dbReference type="Rhea" id="RHEA:32215"/>
        <dbReference type="ChEBI" id="CHEBI:64074"/>
        <dbReference type="ChEBI" id="CHEBI:64075"/>
        <dbReference type="EC" id="5.1.99.6"/>
    </reaction>
</comment>
<feature type="binding site" evidence="10">
    <location>
        <position position="163"/>
    </location>
    <ligand>
        <name>(6S)-NADPHX</name>
        <dbReference type="ChEBI" id="CHEBI:64076"/>
    </ligand>
</feature>
<evidence type="ECO:0000256" key="2">
    <source>
        <dbReference type="ARBA" id="ARBA00000909"/>
    </source>
</evidence>
<dbReference type="Pfam" id="PF03853">
    <property type="entry name" value="YjeF_N"/>
    <property type="match status" value="1"/>
</dbReference>
<dbReference type="InterPro" id="IPR036652">
    <property type="entry name" value="YjeF_N_dom_sf"/>
</dbReference>
<evidence type="ECO:0000256" key="9">
    <source>
        <dbReference type="ARBA" id="ARBA00023235"/>
    </source>
</evidence>
<evidence type="ECO:0000256" key="5">
    <source>
        <dbReference type="ARBA" id="ARBA00022741"/>
    </source>
</evidence>
<sequence length="223" mass="24224">MMKFVTCGQMKILEKRADASGLSYYQMMENAGTSAFEIICSKYESSIGDTKVLLFCGKGNNGGDGFVVARKLLEAGSDVSLVLVDGKPASKDAITNFQLIEDKLPIIDMTVTESPFMDIPGRQDILIDAIYGTGFHGKLRPNALKAAAFINQFKKKSLICSLDIPSGLSGDATNFSQIDANAVEADITITFHNKKPIHLQPFARPYCGETAIVDIGIDEESLW</sequence>
<dbReference type="AlphaFoldDB" id="A0A923SQX1"/>
<dbReference type="PANTHER" id="PTHR13232">
    <property type="entry name" value="NAD(P)H-HYDRATE EPIMERASE"/>
    <property type="match status" value="1"/>
</dbReference>
<feature type="binding site" evidence="10">
    <location>
        <begin position="60"/>
        <end position="64"/>
    </location>
    <ligand>
        <name>(6S)-NADPHX</name>
        <dbReference type="ChEBI" id="CHEBI:64076"/>
    </ligand>
</feature>
<organism evidence="12 13">
    <name type="scientific">Zhenpiania hominis</name>
    <dbReference type="NCBI Taxonomy" id="2763644"/>
    <lineage>
        <taxon>Bacteria</taxon>
        <taxon>Bacillati</taxon>
        <taxon>Bacillota</taxon>
        <taxon>Clostridia</taxon>
        <taxon>Peptostreptococcales</taxon>
        <taxon>Anaerovoracaceae</taxon>
        <taxon>Zhenpiania</taxon>
    </lineage>
</organism>
<keyword evidence="7 10" id="KW-0630">Potassium</keyword>
<dbReference type="PROSITE" id="PS51385">
    <property type="entry name" value="YJEF_N"/>
    <property type="match status" value="1"/>
</dbReference>
<keyword evidence="6 10" id="KW-0521">NADP</keyword>
<dbReference type="PANTHER" id="PTHR13232:SF10">
    <property type="entry name" value="NAD(P)H-HYDRATE EPIMERASE"/>
    <property type="match status" value="1"/>
</dbReference>
<evidence type="ECO:0000256" key="6">
    <source>
        <dbReference type="ARBA" id="ARBA00022857"/>
    </source>
</evidence>
<accession>A0A923SQX1</accession>
<keyword evidence="13" id="KW-1185">Reference proteome</keyword>
<gene>
    <name evidence="10" type="primary">nnrE</name>
    <name evidence="12" type="ORF">H9L42_09580</name>
</gene>
<evidence type="ECO:0000256" key="1">
    <source>
        <dbReference type="ARBA" id="ARBA00000013"/>
    </source>
</evidence>
<keyword evidence="5 10" id="KW-0547">Nucleotide-binding</keyword>
<keyword evidence="9 10" id="KW-0413">Isomerase</keyword>
<comment type="cofactor">
    <cofactor evidence="10">
        <name>K(+)</name>
        <dbReference type="ChEBI" id="CHEBI:29103"/>
    </cofactor>
    <text evidence="10">Binds 1 potassium ion per subunit.</text>
</comment>
<evidence type="ECO:0000256" key="10">
    <source>
        <dbReference type="HAMAP-Rule" id="MF_01966"/>
    </source>
</evidence>
<dbReference type="Proteomes" id="UP000602647">
    <property type="component" value="Unassembled WGS sequence"/>
</dbReference>
<evidence type="ECO:0000256" key="8">
    <source>
        <dbReference type="ARBA" id="ARBA00023027"/>
    </source>
</evidence>
<evidence type="ECO:0000256" key="3">
    <source>
        <dbReference type="ARBA" id="ARBA00012228"/>
    </source>
</evidence>
<feature type="binding site" evidence="10">
    <location>
        <position position="61"/>
    </location>
    <ligand>
        <name>K(+)</name>
        <dbReference type="ChEBI" id="CHEBI:29103"/>
    </ligand>
</feature>
<evidence type="ECO:0000313" key="12">
    <source>
        <dbReference type="EMBL" id="MBC6680082.1"/>
    </source>
</evidence>
<dbReference type="GO" id="GO:0052856">
    <property type="term" value="F:NAD(P)HX epimerase activity"/>
    <property type="evidence" value="ECO:0007669"/>
    <property type="project" value="UniProtKB-UniRule"/>
</dbReference>
<dbReference type="GO" id="GO:0046872">
    <property type="term" value="F:metal ion binding"/>
    <property type="evidence" value="ECO:0007669"/>
    <property type="project" value="UniProtKB-KW"/>
</dbReference>
<evidence type="ECO:0000259" key="11">
    <source>
        <dbReference type="PROSITE" id="PS51385"/>
    </source>
</evidence>
<comment type="function">
    <text evidence="10">Catalyzes the epimerization of the S- and R-forms of NAD(P)HX, a damaged form of NAD(P)H that is a result of enzymatic or heat-dependent hydration. This is a prerequisite for the S-specific NAD(P)H-hydrate dehydratase to allow the repair of both epimers of NAD(P)HX.</text>
</comment>
<evidence type="ECO:0000313" key="13">
    <source>
        <dbReference type="Proteomes" id="UP000602647"/>
    </source>
</evidence>
<proteinExistence type="inferred from homology"/>
<dbReference type="Gene3D" id="3.40.50.10260">
    <property type="entry name" value="YjeF N-terminal domain"/>
    <property type="match status" value="1"/>
</dbReference>
<dbReference type="RefSeq" id="WP_187303185.1">
    <property type="nucleotide sequence ID" value="NZ_CBCTON010000017.1"/>
</dbReference>
<comment type="catalytic activity">
    <reaction evidence="2 10">
        <text>(6R)-NADPHX = (6S)-NADPHX</text>
        <dbReference type="Rhea" id="RHEA:32227"/>
        <dbReference type="ChEBI" id="CHEBI:64076"/>
        <dbReference type="ChEBI" id="CHEBI:64077"/>
        <dbReference type="EC" id="5.1.99.6"/>
    </reaction>
</comment>
<dbReference type="HAMAP" id="MF_01966">
    <property type="entry name" value="NADHX_epimerase"/>
    <property type="match status" value="1"/>
</dbReference>
<dbReference type="GO" id="GO:0000166">
    <property type="term" value="F:nucleotide binding"/>
    <property type="evidence" value="ECO:0007669"/>
    <property type="project" value="UniProtKB-KW"/>
</dbReference>
<comment type="similarity">
    <text evidence="10">Belongs to the NnrE/AIBP family.</text>
</comment>
<evidence type="ECO:0000256" key="4">
    <source>
        <dbReference type="ARBA" id="ARBA00022723"/>
    </source>
</evidence>
<dbReference type="NCBIfam" id="TIGR00197">
    <property type="entry name" value="yjeF_nterm"/>
    <property type="match status" value="1"/>
</dbReference>
<dbReference type="InterPro" id="IPR032976">
    <property type="entry name" value="YJEFN_prot_NAXE-like"/>
</dbReference>
<name>A0A923SQX1_9FIRM</name>
<dbReference type="InterPro" id="IPR004443">
    <property type="entry name" value="YjeF_N_dom"/>
</dbReference>
<feature type="binding site" evidence="10">
    <location>
        <position position="166"/>
    </location>
    <ligand>
        <name>K(+)</name>
        <dbReference type="ChEBI" id="CHEBI:29103"/>
    </ligand>
</feature>
<keyword evidence="8 10" id="KW-0520">NAD</keyword>
<keyword evidence="4 10" id="KW-0479">Metal-binding</keyword>
<evidence type="ECO:0000256" key="7">
    <source>
        <dbReference type="ARBA" id="ARBA00022958"/>
    </source>
</evidence>